<proteinExistence type="predicted"/>
<comment type="subunit">
    <text evidence="1">Homodimer.</text>
</comment>
<dbReference type="RefSeq" id="XP_013024036.1">
    <property type="nucleotide sequence ID" value="XM_013168582.1"/>
</dbReference>
<keyword evidence="5" id="KW-0378">Hydrolase</keyword>
<dbReference type="Proteomes" id="UP000015464">
    <property type="component" value="Unassembled WGS sequence"/>
</dbReference>
<dbReference type="EMBL" id="KE546991">
    <property type="protein sequence ID" value="EPY51469.1"/>
    <property type="molecule type" value="Genomic_DNA"/>
</dbReference>
<dbReference type="HOGENOM" id="CLU_070848_0_1_1"/>
<sequence>MVPKGLFPKPFTSENFSPYGTVVQPKDNGPMVVANGGTATKYLGVSESVNNYSKSSTPSFKATWNFFSTKPSVVPADEDSPAFQIKVLERHPYTTQTFIPLCRDAEEDSYLVAVAPDAPDGLPDWDHVEIFVAKGYQGVTYAAGVWHAPMVTIGKETMLAAFNYENGVGDDDCQVQSAPFPLNAYVKRN</sequence>
<dbReference type="CDD" id="cd20298">
    <property type="entry name" value="cupin_UAH"/>
    <property type="match status" value="1"/>
</dbReference>
<keyword evidence="3" id="KW-0456">Lyase</keyword>
<dbReference type="STRING" id="653667.S9VZ35"/>
<dbReference type="AlphaFoldDB" id="S9VZ35"/>
<dbReference type="GO" id="GO:0006144">
    <property type="term" value="P:purine nucleobase metabolic process"/>
    <property type="evidence" value="ECO:0007669"/>
    <property type="project" value="UniProtKB-KW"/>
</dbReference>
<dbReference type="GO" id="GO:0000256">
    <property type="term" value="P:allantoin catabolic process"/>
    <property type="evidence" value="ECO:0007669"/>
    <property type="project" value="InterPro"/>
</dbReference>
<dbReference type="GO" id="GO:0050385">
    <property type="term" value="F:ureidoglycolate lyase activity"/>
    <property type="evidence" value="ECO:0007669"/>
    <property type="project" value="UniProtKB-EC"/>
</dbReference>
<gene>
    <name evidence="5" type="ORF">SPOG_02640</name>
</gene>
<dbReference type="InterPro" id="IPR024060">
    <property type="entry name" value="Ureidoglycolate_lyase_dom_sf"/>
</dbReference>
<evidence type="ECO:0000256" key="4">
    <source>
        <dbReference type="ARBA" id="ARBA00047684"/>
    </source>
</evidence>
<dbReference type="GO" id="GO:0004848">
    <property type="term" value="F:ureidoglycolate hydrolase activity"/>
    <property type="evidence" value="ECO:0007669"/>
    <property type="project" value="InterPro"/>
</dbReference>
<protein>
    <submittedName>
        <fullName evidence="5">Ureidoglycolate hydrolase</fullName>
    </submittedName>
</protein>
<evidence type="ECO:0000256" key="2">
    <source>
        <dbReference type="ARBA" id="ARBA00022631"/>
    </source>
</evidence>
<evidence type="ECO:0000313" key="5">
    <source>
        <dbReference type="EMBL" id="EPY51469.1"/>
    </source>
</evidence>
<keyword evidence="2" id="KW-0659">Purine metabolism</keyword>
<name>S9VZ35_SCHCR</name>
<dbReference type="InterPro" id="IPR047233">
    <property type="entry name" value="UAH_cupin"/>
</dbReference>
<dbReference type="SUPFAM" id="SSF51182">
    <property type="entry name" value="RmlC-like cupins"/>
    <property type="match status" value="1"/>
</dbReference>
<evidence type="ECO:0000256" key="3">
    <source>
        <dbReference type="ARBA" id="ARBA00023239"/>
    </source>
</evidence>
<dbReference type="PANTHER" id="PTHR21221:SF1">
    <property type="entry name" value="UREIDOGLYCOLATE LYASE"/>
    <property type="match status" value="1"/>
</dbReference>
<evidence type="ECO:0000256" key="1">
    <source>
        <dbReference type="ARBA" id="ARBA00011738"/>
    </source>
</evidence>
<dbReference type="OMA" id="ECYFEPG"/>
<accession>S9VZ35</accession>
<keyword evidence="6" id="KW-1185">Reference proteome</keyword>
<dbReference type="eggNOG" id="ENOG502S1JQ">
    <property type="taxonomic scope" value="Eukaryota"/>
</dbReference>
<comment type="catalytic activity">
    <reaction evidence="4">
        <text>(S)-ureidoglycolate = urea + glyoxylate</text>
        <dbReference type="Rhea" id="RHEA:11304"/>
        <dbReference type="ChEBI" id="CHEBI:16199"/>
        <dbReference type="ChEBI" id="CHEBI:36655"/>
        <dbReference type="ChEBI" id="CHEBI:57296"/>
        <dbReference type="EC" id="4.3.2.3"/>
    </reaction>
</comment>
<dbReference type="Gene3D" id="2.60.120.480">
    <property type="entry name" value="Ureidoglycolate hydrolase"/>
    <property type="match status" value="1"/>
</dbReference>
<dbReference type="InterPro" id="IPR007247">
    <property type="entry name" value="Ureidogly_lyase"/>
</dbReference>
<reference evidence="5 6" key="1">
    <citation type="journal article" date="2011" name="Science">
        <title>Comparative functional genomics of the fission yeasts.</title>
        <authorList>
            <person name="Rhind N."/>
            <person name="Chen Z."/>
            <person name="Yassour M."/>
            <person name="Thompson D.A."/>
            <person name="Haas B.J."/>
            <person name="Habib N."/>
            <person name="Wapinski I."/>
            <person name="Roy S."/>
            <person name="Lin M.F."/>
            <person name="Heiman D.I."/>
            <person name="Young S.K."/>
            <person name="Furuya K."/>
            <person name="Guo Y."/>
            <person name="Pidoux A."/>
            <person name="Chen H.M."/>
            <person name="Robbertse B."/>
            <person name="Goldberg J.M."/>
            <person name="Aoki K."/>
            <person name="Bayne E.H."/>
            <person name="Berlin A.M."/>
            <person name="Desjardins C.A."/>
            <person name="Dobbs E."/>
            <person name="Dukaj L."/>
            <person name="Fan L."/>
            <person name="FitzGerald M.G."/>
            <person name="French C."/>
            <person name="Gujja S."/>
            <person name="Hansen K."/>
            <person name="Keifenheim D."/>
            <person name="Levin J.Z."/>
            <person name="Mosher R.A."/>
            <person name="Mueller C.A."/>
            <person name="Pfiffner J."/>
            <person name="Priest M."/>
            <person name="Russ C."/>
            <person name="Smialowska A."/>
            <person name="Swoboda P."/>
            <person name="Sykes S.M."/>
            <person name="Vaughn M."/>
            <person name="Vengrova S."/>
            <person name="Yoder R."/>
            <person name="Zeng Q."/>
            <person name="Allshire R."/>
            <person name="Baulcombe D."/>
            <person name="Birren B.W."/>
            <person name="Brown W."/>
            <person name="Ekwall K."/>
            <person name="Kellis M."/>
            <person name="Leatherwood J."/>
            <person name="Levin H."/>
            <person name="Margalit H."/>
            <person name="Martienssen R."/>
            <person name="Nieduszynski C.A."/>
            <person name="Spatafora J.W."/>
            <person name="Friedman N."/>
            <person name="Dalgaard J.Z."/>
            <person name="Baumann P."/>
            <person name="Niki H."/>
            <person name="Regev A."/>
            <person name="Nusbaum C."/>
        </authorList>
    </citation>
    <scope>NUCLEOTIDE SEQUENCE [LARGE SCALE GENOMIC DNA]</scope>
    <source>
        <strain evidence="6">OY26 / ATCC MYA-4695 / CBS 11777 / NBRC 106824 / NRRL Y48691</strain>
    </source>
</reference>
<dbReference type="OrthoDB" id="10266039at2759"/>
<dbReference type="PANTHER" id="PTHR21221">
    <property type="entry name" value="UREIDOGLYCOLATE HYDROLASE"/>
    <property type="match status" value="1"/>
</dbReference>
<organism evidence="5 6">
    <name type="scientific">Schizosaccharomyces cryophilus (strain OY26 / ATCC MYA-4695 / CBS 11777 / NBRC 106824 / NRRL Y48691)</name>
    <name type="common">Fission yeast</name>
    <dbReference type="NCBI Taxonomy" id="653667"/>
    <lineage>
        <taxon>Eukaryota</taxon>
        <taxon>Fungi</taxon>
        <taxon>Dikarya</taxon>
        <taxon>Ascomycota</taxon>
        <taxon>Taphrinomycotina</taxon>
        <taxon>Schizosaccharomycetes</taxon>
        <taxon>Schizosaccharomycetales</taxon>
        <taxon>Schizosaccharomycetaceae</taxon>
        <taxon>Schizosaccharomyces</taxon>
    </lineage>
</organism>
<dbReference type="InterPro" id="IPR011051">
    <property type="entry name" value="RmlC_Cupin_sf"/>
</dbReference>
<dbReference type="Pfam" id="PF04115">
    <property type="entry name" value="Ureidogly_lyase"/>
    <property type="match status" value="1"/>
</dbReference>
<dbReference type="GeneID" id="25036963"/>
<evidence type="ECO:0000313" key="6">
    <source>
        <dbReference type="Proteomes" id="UP000015464"/>
    </source>
</evidence>